<name>A0ABS4TNL1_9PSEU</name>
<evidence type="ECO:0000256" key="1">
    <source>
        <dbReference type="SAM" id="MobiDB-lite"/>
    </source>
</evidence>
<evidence type="ECO:0000313" key="5">
    <source>
        <dbReference type="Proteomes" id="UP001519332"/>
    </source>
</evidence>
<protein>
    <recommendedName>
        <fullName evidence="3">Alpha-L-arabinofuranosidase B arabinose-binding domain-containing protein</fullName>
    </recommendedName>
</protein>
<sequence>MTSNRTGSRGAAARRLSALGLALLGMIAVSPAAGAAPGPVAERVHQSAPPAKTRMASGETPSVAAETEKVRAAFVLGLVPTDEQLRLNDKDFVILLWRRATGAEVRGSAELAFASSDAACTEWIRTGIHQANTRDQVNQLRDAEAARVARELKEQALIVLGIVPESELVITNNRDFIYEITRRATGPKVKAAALEAFGQPDPAQKEFIANGLRTAHSRDQQDKIDAEAAGEAAKKARLEAEAARARAVSVVRVLPTPDIVTLPDDDILRVIADRATPGSELEKDAVKALRSRDRADWRRFIDTGVFAAYKRDNAIVLQKKYEADRRIVEEIKTRADNSGLQPRLARAAAAALAGGVDEVQGFLGIGQYEVLTQSLSRNALNGNIAGHYLRDVNGALVVKPGSPEPAPDEGLDATWRIGPGLANAECRSFESATKPNYYLARYHDGQKIRVGVRPTDGTNDFFWNATWCVDTKLPSAGVTIRGGADFLRRETDGTAGVGTVYYWWVTDPNPDSTEITLHWLNRYLPDYDPYADLWVEPVGAEQVDGRVRFRDFQERDDEGVPHPAFRLYWSAATGVHRLNVGRGTTCPAPEILDAYLKLGGHKSVLGPPSSDDACTAERTGRYAHFGSAGSIYSTDRTGAHAVSGAIRAKWASLGSEKSTLGYPTSDEFDIPGGRRNTFERGRIDFDAATGVATAYPTTS</sequence>
<dbReference type="Pfam" id="PF08310">
    <property type="entry name" value="LGFP"/>
    <property type="match status" value="2"/>
</dbReference>
<evidence type="ECO:0000256" key="2">
    <source>
        <dbReference type="SAM" id="SignalP"/>
    </source>
</evidence>
<dbReference type="InterPro" id="IPR036195">
    <property type="entry name" value="AbfB_ABD_sf"/>
</dbReference>
<gene>
    <name evidence="4" type="ORF">JOF56_005866</name>
</gene>
<dbReference type="InterPro" id="IPR013207">
    <property type="entry name" value="LGFP"/>
</dbReference>
<dbReference type="SUPFAM" id="SSF110221">
    <property type="entry name" value="AbfB domain"/>
    <property type="match status" value="1"/>
</dbReference>
<dbReference type="Pfam" id="PF05270">
    <property type="entry name" value="AbfB"/>
    <property type="match status" value="1"/>
</dbReference>
<proteinExistence type="predicted"/>
<feature type="chain" id="PRO_5047094143" description="Alpha-L-arabinofuranosidase B arabinose-binding domain-containing protein" evidence="2">
    <location>
        <begin position="36"/>
        <end position="699"/>
    </location>
</feature>
<dbReference type="Proteomes" id="UP001519332">
    <property type="component" value="Unassembled WGS sequence"/>
</dbReference>
<comment type="caution">
    <text evidence="4">The sequence shown here is derived from an EMBL/GenBank/DDBJ whole genome shotgun (WGS) entry which is preliminary data.</text>
</comment>
<feature type="signal peptide" evidence="2">
    <location>
        <begin position="1"/>
        <end position="35"/>
    </location>
</feature>
<evidence type="ECO:0000313" key="4">
    <source>
        <dbReference type="EMBL" id="MBP2325481.1"/>
    </source>
</evidence>
<feature type="domain" description="Alpha-L-arabinofuranosidase B arabinose-binding" evidence="3">
    <location>
        <begin position="383"/>
        <end position="474"/>
    </location>
</feature>
<evidence type="ECO:0000259" key="3">
    <source>
        <dbReference type="Pfam" id="PF05270"/>
    </source>
</evidence>
<dbReference type="RefSeq" id="WP_209642674.1">
    <property type="nucleotide sequence ID" value="NZ_JAGINW010000001.1"/>
</dbReference>
<keyword evidence="5" id="KW-1185">Reference proteome</keyword>
<keyword evidence="2" id="KW-0732">Signal</keyword>
<organism evidence="4 5">
    <name type="scientific">Kibdelosporangium banguiense</name>
    <dbReference type="NCBI Taxonomy" id="1365924"/>
    <lineage>
        <taxon>Bacteria</taxon>
        <taxon>Bacillati</taxon>
        <taxon>Actinomycetota</taxon>
        <taxon>Actinomycetes</taxon>
        <taxon>Pseudonocardiales</taxon>
        <taxon>Pseudonocardiaceae</taxon>
        <taxon>Kibdelosporangium</taxon>
    </lineage>
</organism>
<reference evidence="4 5" key="1">
    <citation type="submission" date="2021-03" db="EMBL/GenBank/DDBJ databases">
        <title>Sequencing the genomes of 1000 actinobacteria strains.</title>
        <authorList>
            <person name="Klenk H.-P."/>
        </authorList>
    </citation>
    <scope>NUCLEOTIDE SEQUENCE [LARGE SCALE GENOMIC DNA]</scope>
    <source>
        <strain evidence="4 5">DSM 46670</strain>
    </source>
</reference>
<dbReference type="EMBL" id="JAGINW010000001">
    <property type="protein sequence ID" value="MBP2325481.1"/>
    <property type="molecule type" value="Genomic_DNA"/>
</dbReference>
<dbReference type="InterPro" id="IPR007934">
    <property type="entry name" value="AbfB_ABD"/>
</dbReference>
<feature type="region of interest" description="Disordered" evidence="1">
    <location>
        <begin position="40"/>
        <end position="63"/>
    </location>
</feature>
<accession>A0ABS4TNL1</accession>
<dbReference type="Gene3D" id="2.80.10.50">
    <property type="match status" value="1"/>
</dbReference>